<evidence type="ECO:0000313" key="1">
    <source>
        <dbReference type="EMBL" id="MBC2863182.1"/>
    </source>
</evidence>
<proteinExistence type="predicted"/>
<dbReference type="EMBL" id="JACLRA010000001">
    <property type="protein sequence ID" value="MBC2863182.1"/>
    <property type="molecule type" value="Genomic_DNA"/>
</dbReference>
<sequence length="122" mass="13971">MSKGGLLKYFTVDQVVEALKTGSATLYQIRQNQYVAASRGYTEREALLKPQLNFSTNGKRTTKIMNIRFSPDTHKLLIARANREDKPAAALVNELITAILKQEELNEKTNHHFWQLIIVSRR</sequence>
<reference evidence="1 2" key="1">
    <citation type="submission" date="2020-08" db="EMBL/GenBank/DDBJ databases">
        <title>Tigecycline and colistin resistance in Klebsiella pneumoniae.</title>
        <authorList>
            <person name="Ramesh N."/>
            <person name="Shanthini T."/>
            <person name="Prasanth M."/>
            <person name="Senthilkumar N."/>
            <person name="Meesala Krishna M."/>
            <person name="Guruswami G."/>
        </authorList>
    </citation>
    <scope>NUCLEOTIDE SEQUENCE [LARGE SCALE GENOMIC DNA]</scope>
    <source>
        <strain evidence="1 2">SHM 84</strain>
    </source>
</reference>
<accession>A0A7X1LNB3</accession>
<protein>
    <submittedName>
        <fullName evidence="1">Uncharacterized protein</fullName>
    </submittedName>
</protein>
<organism evidence="1 2">
    <name type="scientific">Klebsiella pneumoniae</name>
    <dbReference type="NCBI Taxonomy" id="573"/>
    <lineage>
        <taxon>Bacteria</taxon>
        <taxon>Pseudomonadati</taxon>
        <taxon>Pseudomonadota</taxon>
        <taxon>Gammaproteobacteria</taxon>
        <taxon>Enterobacterales</taxon>
        <taxon>Enterobacteriaceae</taxon>
        <taxon>Klebsiella/Raoultella group</taxon>
        <taxon>Klebsiella</taxon>
        <taxon>Klebsiella pneumoniae complex</taxon>
    </lineage>
</organism>
<dbReference type="Proteomes" id="UP000592342">
    <property type="component" value="Unassembled WGS sequence"/>
</dbReference>
<dbReference type="AlphaFoldDB" id="A0A7X1LNB3"/>
<comment type="caution">
    <text evidence="1">The sequence shown here is derived from an EMBL/GenBank/DDBJ whole genome shotgun (WGS) entry which is preliminary data.</text>
</comment>
<gene>
    <name evidence="1" type="ORF">H7U16_24710</name>
</gene>
<name>A0A7X1LNB3_KLEPN</name>
<evidence type="ECO:0000313" key="2">
    <source>
        <dbReference type="Proteomes" id="UP000592342"/>
    </source>
</evidence>